<dbReference type="InParanoid" id="G3AK20"/>
<dbReference type="AlphaFoldDB" id="G3AK20"/>
<protein>
    <submittedName>
        <fullName evidence="3">Uncharacterized protein</fullName>
    </submittedName>
</protein>
<evidence type="ECO:0000256" key="2">
    <source>
        <dbReference type="SAM" id="Phobius"/>
    </source>
</evidence>
<evidence type="ECO:0000313" key="4">
    <source>
        <dbReference type="Proteomes" id="UP000000709"/>
    </source>
</evidence>
<dbReference type="HOGENOM" id="CLU_970336_0_0_1"/>
<reference evidence="3 4" key="1">
    <citation type="journal article" date="2011" name="Proc. Natl. Acad. Sci. U.S.A.">
        <title>Comparative genomics of xylose-fermenting fungi for enhanced biofuel production.</title>
        <authorList>
            <person name="Wohlbach D.J."/>
            <person name="Kuo A."/>
            <person name="Sato T.K."/>
            <person name="Potts K.M."/>
            <person name="Salamov A.A."/>
            <person name="LaButti K.M."/>
            <person name="Sun H."/>
            <person name="Clum A."/>
            <person name="Pangilinan J.L."/>
            <person name="Lindquist E.A."/>
            <person name="Lucas S."/>
            <person name="Lapidus A."/>
            <person name="Jin M."/>
            <person name="Gunawan C."/>
            <person name="Balan V."/>
            <person name="Dale B.E."/>
            <person name="Jeffries T.W."/>
            <person name="Zinkel R."/>
            <person name="Barry K.W."/>
            <person name="Grigoriev I.V."/>
            <person name="Gasch A.P."/>
        </authorList>
    </citation>
    <scope>NUCLEOTIDE SEQUENCE [LARGE SCALE GENOMIC DNA]</scope>
    <source>
        <strain evidence="4">NRRL Y-27907 / 11-Y1</strain>
    </source>
</reference>
<feature type="region of interest" description="Disordered" evidence="1">
    <location>
        <begin position="258"/>
        <end position="287"/>
    </location>
</feature>
<name>G3AK20_SPAPN</name>
<keyword evidence="2" id="KW-1133">Transmembrane helix</keyword>
<dbReference type="EMBL" id="GL996500">
    <property type="protein sequence ID" value="EGW34071.1"/>
    <property type="molecule type" value="Genomic_DNA"/>
</dbReference>
<proteinExistence type="predicted"/>
<feature type="compositionally biased region" description="Acidic residues" evidence="1">
    <location>
        <begin position="278"/>
        <end position="287"/>
    </location>
</feature>
<feature type="transmembrane region" description="Helical" evidence="2">
    <location>
        <begin position="38"/>
        <end position="59"/>
    </location>
</feature>
<organism evidence="4">
    <name type="scientific">Spathaspora passalidarum (strain NRRL Y-27907 / 11-Y1)</name>
    <dbReference type="NCBI Taxonomy" id="619300"/>
    <lineage>
        <taxon>Eukaryota</taxon>
        <taxon>Fungi</taxon>
        <taxon>Dikarya</taxon>
        <taxon>Ascomycota</taxon>
        <taxon>Saccharomycotina</taxon>
        <taxon>Pichiomycetes</taxon>
        <taxon>Debaryomycetaceae</taxon>
        <taxon>Spathaspora</taxon>
    </lineage>
</organism>
<evidence type="ECO:0000313" key="3">
    <source>
        <dbReference type="EMBL" id="EGW34071.1"/>
    </source>
</evidence>
<feature type="compositionally biased region" description="Basic and acidic residues" evidence="1">
    <location>
        <begin position="268"/>
        <end position="277"/>
    </location>
</feature>
<feature type="transmembrane region" description="Helical" evidence="2">
    <location>
        <begin position="6"/>
        <end position="26"/>
    </location>
</feature>
<feature type="transmembrane region" description="Helical" evidence="2">
    <location>
        <begin position="79"/>
        <end position="102"/>
    </location>
</feature>
<dbReference type="RefSeq" id="XP_007373655.1">
    <property type="nucleotide sequence ID" value="XM_007373593.1"/>
</dbReference>
<sequence>MSVVASIVNAILAPFKLVFAINLFILSNAVFIPLSLMVNIMIYTPLIKIPIIIPLRYFLELEDGKFDDLNWIAGQIELFFLTLFHFVMVSFYIGVIVGVVTWMNLSAIRFVLTLPLKEDEQMTQNKQPLPIEESNSRRQQLFDLIDPVIVPDVNLKNRVRNKIDARRGLTPLSENNSVSSAITPQYEDDDGYHFTTGLRNRKAPPTTSTFIQPDSMTFLDHSHVDDLEQSEEQEIIDEEVANALEEEMEDSLERELTNIPEETEDEELFTRVESHAEETEDTGLTEE</sequence>
<dbReference type="Proteomes" id="UP000000709">
    <property type="component" value="Unassembled WGS sequence"/>
</dbReference>
<dbReference type="eggNOG" id="ENOG502RK6M">
    <property type="taxonomic scope" value="Eukaryota"/>
</dbReference>
<accession>G3AK20</accession>
<keyword evidence="4" id="KW-1185">Reference proteome</keyword>
<gene>
    <name evidence="3" type="ORF">SPAPADRAFT_65251</name>
</gene>
<dbReference type="OrthoDB" id="4026697at2759"/>
<keyword evidence="2" id="KW-0812">Transmembrane</keyword>
<dbReference type="GeneID" id="18875030"/>
<keyword evidence="2" id="KW-0472">Membrane</keyword>
<dbReference type="KEGG" id="spaa:SPAPADRAFT_65251"/>
<dbReference type="STRING" id="619300.G3AK20"/>
<evidence type="ECO:0000256" key="1">
    <source>
        <dbReference type="SAM" id="MobiDB-lite"/>
    </source>
</evidence>